<protein>
    <submittedName>
        <fullName evidence="4">Methionine aminopeptidase 2</fullName>
    </submittedName>
</protein>
<comment type="caution">
    <text evidence="4">The sequence shown here is derived from an EMBL/GenBank/DDBJ whole genome shotgun (WGS) entry which is preliminary data.</text>
</comment>
<dbReference type="InterPro" id="IPR036388">
    <property type="entry name" value="WH-like_DNA-bd_sf"/>
</dbReference>
<dbReference type="AlphaFoldDB" id="A0A8J6DJJ9"/>
<dbReference type="GO" id="GO:0008235">
    <property type="term" value="F:metalloexopeptidase activity"/>
    <property type="evidence" value="ECO:0007669"/>
    <property type="project" value="TreeGrafter"/>
</dbReference>
<organism evidence="4 5">
    <name type="scientific">Galemys pyrenaicus</name>
    <name type="common">Iberian desman</name>
    <name type="synonym">Pyrenean desman</name>
    <dbReference type="NCBI Taxonomy" id="202257"/>
    <lineage>
        <taxon>Eukaryota</taxon>
        <taxon>Metazoa</taxon>
        <taxon>Chordata</taxon>
        <taxon>Craniata</taxon>
        <taxon>Vertebrata</taxon>
        <taxon>Euteleostomi</taxon>
        <taxon>Mammalia</taxon>
        <taxon>Eutheria</taxon>
        <taxon>Laurasiatheria</taxon>
        <taxon>Eulipotyphla</taxon>
        <taxon>Talpidae</taxon>
        <taxon>Galemys</taxon>
    </lineage>
</organism>
<dbReference type="PANTHER" id="PTHR45777:SF2">
    <property type="entry name" value="METHIONINE AMINOPEPTIDASE 2"/>
    <property type="match status" value="1"/>
</dbReference>
<accession>A0A8J6DJJ9</accession>
<dbReference type="InterPro" id="IPR050247">
    <property type="entry name" value="Met_Aminopeptidase_Type2"/>
</dbReference>
<evidence type="ECO:0000313" key="5">
    <source>
        <dbReference type="Proteomes" id="UP000700334"/>
    </source>
</evidence>
<dbReference type="GO" id="GO:0004177">
    <property type="term" value="F:aminopeptidase activity"/>
    <property type="evidence" value="ECO:0007669"/>
    <property type="project" value="UniProtKB-KW"/>
</dbReference>
<gene>
    <name evidence="4" type="ORF">J0S82_018505</name>
</gene>
<evidence type="ECO:0000256" key="3">
    <source>
        <dbReference type="ARBA" id="ARBA00022801"/>
    </source>
</evidence>
<dbReference type="GO" id="GO:0005737">
    <property type="term" value="C:cytoplasm"/>
    <property type="evidence" value="ECO:0007669"/>
    <property type="project" value="TreeGrafter"/>
</dbReference>
<dbReference type="PANTHER" id="PTHR45777">
    <property type="entry name" value="METHIONINE AMINOPEPTIDASE 2"/>
    <property type="match status" value="1"/>
</dbReference>
<dbReference type="Gene3D" id="1.10.10.10">
    <property type="entry name" value="Winged helix-like DNA-binding domain superfamily/Winged helix DNA-binding domain"/>
    <property type="match status" value="1"/>
</dbReference>
<dbReference type="Gene3D" id="3.90.230.10">
    <property type="entry name" value="Creatinase/methionine aminopeptidase superfamily"/>
    <property type="match status" value="1"/>
</dbReference>
<keyword evidence="2" id="KW-0645">Protease</keyword>
<keyword evidence="5" id="KW-1185">Reference proteome</keyword>
<proteinExistence type="predicted"/>
<dbReference type="GO" id="GO:0006508">
    <property type="term" value="P:proteolysis"/>
    <property type="evidence" value="ECO:0007669"/>
    <property type="project" value="UniProtKB-KW"/>
</dbReference>
<dbReference type="InterPro" id="IPR036005">
    <property type="entry name" value="Creatinase/aminopeptidase-like"/>
</dbReference>
<evidence type="ECO:0000256" key="1">
    <source>
        <dbReference type="ARBA" id="ARBA00022438"/>
    </source>
</evidence>
<reference evidence="4" key="1">
    <citation type="journal article" date="2021" name="Evol. Appl.">
        <title>The genome of the Pyrenean desman and the effects of bottlenecks and inbreeding on the genomic landscape of an endangered species.</title>
        <authorList>
            <person name="Escoda L."/>
            <person name="Castresana J."/>
        </authorList>
    </citation>
    <scope>NUCLEOTIDE SEQUENCE</scope>
    <source>
        <strain evidence="4">IBE-C5619</strain>
    </source>
</reference>
<dbReference type="Proteomes" id="UP000700334">
    <property type="component" value="Unassembled WGS sequence"/>
</dbReference>
<feature type="non-terminal residue" evidence="4">
    <location>
        <position position="1"/>
    </location>
</feature>
<dbReference type="OrthoDB" id="7848262at2759"/>
<evidence type="ECO:0000313" key="4">
    <source>
        <dbReference type="EMBL" id="KAG8510501.1"/>
    </source>
</evidence>
<keyword evidence="1 4" id="KW-0031">Aminopeptidase</keyword>
<dbReference type="EMBL" id="JAGFMF010011870">
    <property type="protein sequence ID" value="KAG8510501.1"/>
    <property type="molecule type" value="Genomic_DNA"/>
</dbReference>
<sequence>KGNNERGPKVQTDPLSLPICDLNPNGIFPKGQEFKYPPTEVGQTAAWRNTNQEKKGLAQTSEEVWNDFQEVAEGVVSITVLNAGDTTILQYANICNMYFGVPVKWQDYSMIRVAWNKSKYLIVVENLRYFGIVDPYLPLCDVKRSQTMQFEHTTLLHPTSTGVVMRGDDY</sequence>
<name>A0A8J6DJJ9_GALPY</name>
<keyword evidence="3" id="KW-0378">Hydrolase</keyword>
<evidence type="ECO:0000256" key="2">
    <source>
        <dbReference type="ARBA" id="ARBA00022670"/>
    </source>
</evidence>